<dbReference type="PANTHER" id="PTHR37543:SF1">
    <property type="entry name" value="CCCH ZINC FINGER DNA BINDING PROTEIN (AFU_ORTHOLOGUE AFUA_5G12760)"/>
    <property type="match status" value="1"/>
</dbReference>
<keyword evidence="2" id="KW-0175">Coiled coil</keyword>
<dbReference type="Pfam" id="PF00642">
    <property type="entry name" value="zf-CCCH"/>
    <property type="match status" value="1"/>
</dbReference>
<dbReference type="Proteomes" id="UP000054771">
    <property type="component" value="Unassembled WGS sequence"/>
</dbReference>
<dbReference type="OrthoDB" id="2270193at2759"/>
<feature type="domain" description="C3H1-type" evidence="4">
    <location>
        <begin position="265"/>
        <end position="292"/>
    </location>
</feature>
<protein>
    <recommendedName>
        <fullName evidence="4">C3H1-type domain-containing protein</fullName>
    </recommendedName>
</protein>
<name>A0A0U5G3F3_ASPCI</name>
<dbReference type="EMBL" id="CDMC01000004">
    <property type="protein sequence ID" value="CEL04063.1"/>
    <property type="molecule type" value="Genomic_DNA"/>
</dbReference>
<feature type="zinc finger region" description="C3H1-type" evidence="1">
    <location>
        <begin position="265"/>
        <end position="292"/>
    </location>
</feature>
<dbReference type="GO" id="GO:0008270">
    <property type="term" value="F:zinc ion binding"/>
    <property type="evidence" value="ECO:0007669"/>
    <property type="project" value="UniProtKB-KW"/>
</dbReference>
<evidence type="ECO:0000256" key="3">
    <source>
        <dbReference type="SAM" id="MobiDB-lite"/>
    </source>
</evidence>
<accession>A0A0U5G3F3</accession>
<dbReference type="Pfam" id="PF25542">
    <property type="entry name" value="zf-CCCH_12"/>
    <property type="match status" value="1"/>
</dbReference>
<feature type="region of interest" description="Disordered" evidence="3">
    <location>
        <begin position="292"/>
        <end position="318"/>
    </location>
</feature>
<dbReference type="AlphaFoldDB" id="A0A0U5G3F3"/>
<dbReference type="InterPro" id="IPR057683">
    <property type="entry name" value="DUF7923"/>
</dbReference>
<dbReference type="InterPro" id="IPR057654">
    <property type="entry name" value="Znf-CCCH_tandem"/>
</dbReference>
<proteinExistence type="predicted"/>
<keyword evidence="6" id="KW-1185">Reference proteome</keyword>
<dbReference type="PROSITE" id="PS50103">
    <property type="entry name" value="ZF_C3H1"/>
    <property type="match status" value="1"/>
</dbReference>
<evidence type="ECO:0000259" key="4">
    <source>
        <dbReference type="PROSITE" id="PS50103"/>
    </source>
</evidence>
<reference evidence="6" key="1">
    <citation type="journal article" date="2016" name="Genome Announc.">
        <title>Draft genome sequences of fungus Aspergillus calidoustus.</title>
        <authorList>
            <person name="Horn F."/>
            <person name="Linde J."/>
            <person name="Mattern D.J."/>
            <person name="Walther G."/>
            <person name="Guthke R."/>
            <person name="Scherlach K."/>
            <person name="Martin K."/>
            <person name="Brakhage A.A."/>
            <person name="Petzke L."/>
            <person name="Valiante V."/>
        </authorList>
    </citation>
    <scope>NUCLEOTIDE SEQUENCE [LARGE SCALE GENOMIC DNA]</scope>
    <source>
        <strain evidence="6">SF006504</strain>
    </source>
</reference>
<keyword evidence="1" id="KW-0862">Zinc</keyword>
<organism evidence="5 6">
    <name type="scientific">Aspergillus calidoustus</name>
    <dbReference type="NCBI Taxonomy" id="454130"/>
    <lineage>
        <taxon>Eukaryota</taxon>
        <taxon>Fungi</taxon>
        <taxon>Dikarya</taxon>
        <taxon>Ascomycota</taxon>
        <taxon>Pezizomycotina</taxon>
        <taxon>Eurotiomycetes</taxon>
        <taxon>Eurotiomycetidae</taxon>
        <taxon>Eurotiales</taxon>
        <taxon>Aspergillaceae</taxon>
        <taxon>Aspergillus</taxon>
        <taxon>Aspergillus subgen. Nidulantes</taxon>
    </lineage>
</organism>
<gene>
    <name evidence="5" type="ORF">ASPCAL05195</name>
</gene>
<evidence type="ECO:0000313" key="5">
    <source>
        <dbReference type="EMBL" id="CEL04063.1"/>
    </source>
</evidence>
<dbReference type="InterPro" id="IPR000571">
    <property type="entry name" value="Znf_CCCH"/>
</dbReference>
<keyword evidence="1" id="KW-0863">Zinc-finger</keyword>
<feature type="compositionally biased region" description="Polar residues" evidence="3">
    <location>
        <begin position="481"/>
        <end position="507"/>
    </location>
</feature>
<evidence type="ECO:0000313" key="6">
    <source>
        <dbReference type="Proteomes" id="UP000054771"/>
    </source>
</evidence>
<sequence length="507" mass="57153">MLGDSELQALNSSLKTVADDNQRHHQELHRLLDQFHFLLESYNRLKSDYEEEKEGRERYKKLARAQERNPFILVLVDGDGYLFKEYLIKAGAEGGVKAARVLNDSIRDLAHERLGIEADQCRIMVRIYSNILGLSKSMARSGLVRHEARSLSTFASSFTRAQDLFDYVDAGDKKEGADYKIREMFRLFADNNQCKHIFFAGCHDTGYLSLITPYRGKTDRITLVKAASFHPEFERLDLPVRELPTVFMSTQSAGNRAPSPTISIPTAPKLCTYYQKGTCRYGSSCKKIHISPGQQLSKTPEHSTRLSISSQDKNHTTARESEFYSKNLPYMNVKSLDFIPVNKDGERIDTYVPPPSPEVWEGYVQRSKVRKLCNNYHLGGSCGNEICEFDHSPVDSDSLNVMKHILRQHVCSKGTKCRALNCYVGHHCQKGGCRGSKPCRFGWRGHTLDLTVSQWETPVERSTSADSSASPDSVDDDSGAWTTTGWGDSNGSPLEPSFNHTLSNMRL</sequence>
<evidence type="ECO:0000256" key="1">
    <source>
        <dbReference type="PROSITE-ProRule" id="PRU00723"/>
    </source>
</evidence>
<dbReference type="Pfam" id="PF25543">
    <property type="entry name" value="zf-CCCH_tandem"/>
    <property type="match status" value="1"/>
</dbReference>
<dbReference type="OMA" id="AGCHDTG"/>
<feature type="coiled-coil region" evidence="2">
    <location>
        <begin position="42"/>
        <end position="69"/>
    </location>
</feature>
<dbReference type="Gene3D" id="4.10.1000.10">
    <property type="entry name" value="Zinc finger, CCCH-type"/>
    <property type="match status" value="1"/>
</dbReference>
<dbReference type="SMART" id="SM00356">
    <property type="entry name" value="ZnF_C3H1"/>
    <property type="match status" value="2"/>
</dbReference>
<evidence type="ECO:0000256" key="2">
    <source>
        <dbReference type="SAM" id="Coils"/>
    </source>
</evidence>
<keyword evidence="1" id="KW-0479">Metal-binding</keyword>
<feature type="region of interest" description="Disordered" evidence="3">
    <location>
        <begin position="457"/>
        <end position="507"/>
    </location>
</feature>
<dbReference type="PANTHER" id="PTHR37543">
    <property type="entry name" value="CCCH ZINC FINGER DNA BINDING PROTEIN (AFU_ORTHOLOGUE AFUA_5G12760)"/>
    <property type="match status" value="1"/>
</dbReference>
<feature type="compositionally biased region" description="Low complexity" evidence="3">
    <location>
        <begin position="462"/>
        <end position="472"/>
    </location>
</feature>
<dbReference type="Pfam" id="PF25540">
    <property type="entry name" value="DUF7923"/>
    <property type="match status" value="1"/>
</dbReference>
<dbReference type="STRING" id="454130.A0A0U5G3F3"/>